<dbReference type="Pfam" id="PF09678">
    <property type="entry name" value="Caa3_CtaG"/>
    <property type="match status" value="1"/>
</dbReference>
<gene>
    <name evidence="7" type="ORF">E3O19_06505</name>
</gene>
<keyword evidence="5 6" id="KW-0472">Membrane</keyword>
<dbReference type="GO" id="GO:0005886">
    <property type="term" value="C:plasma membrane"/>
    <property type="evidence" value="ECO:0007669"/>
    <property type="project" value="UniProtKB-SubCell"/>
</dbReference>
<dbReference type="Proteomes" id="UP000298412">
    <property type="component" value="Unassembled WGS sequence"/>
</dbReference>
<comment type="caution">
    <text evidence="7">The sequence shown here is derived from an EMBL/GenBank/DDBJ whole genome shotgun (WGS) entry which is preliminary data.</text>
</comment>
<sequence>MLALVAVLYARGLVALRRRGIRWPVWRIAGFYVLGLGSYAWISFGFLGAYSAELRWAFTTRIALLLVAVPGFIGLGKPVALARLALGEAAVARLDRFLDSWLIRLTGNAVFEPIFTFALFMMFLTPLSGVVRGSLAGQWGVSILIPVIGLLTVIPIIENTTRHTSFFVSVEFVLAFAAFVFDAIPGILLRINEAVLDGVGAVPGVVPGWFPNPLRDQQLSGDILWLLAEVLDVPVLIILLIRWNKVERRESKSIDDLSDEEVEALTRAHLRGSGLTHRD</sequence>
<keyword evidence="2" id="KW-1003">Cell membrane</keyword>
<dbReference type="AlphaFoldDB" id="A0A4R8WUM0"/>
<comment type="subcellular location">
    <subcellularLocation>
        <location evidence="1">Cell membrane</location>
        <topology evidence="1">Multi-pass membrane protein</topology>
    </subcellularLocation>
</comment>
<feature type="transmembrane region" description="Helical" evidence="6">
    <location>
        <begin position="25"/>
        <end position="50"/>
    </location>
</feature>
<evidence type="ECO:0000256" key="1">
    <source>
        <dbReference type="ARBA" id="ARBA00004651"/>
    </source>
</evidence>
<protein>
    <submittedName>
        <fullName evidence="7">Cytochrome c oxidase assembly protein</fullName>
    </submittedName>
</protein>
<evidence type="ECO:0000256" key="2">
    <source>
        <dbReference type="ARBA" id="ARBA00022475"/>
    </source>
</evidence>
<feature type="transmembrane region" description="Helical" evidence="6">
    <location>
        <begin position="163"/>
        <end position="182"/>
    </location>
</feature>
<feature type="transmembrane region" description="Helical" evidence="6">
    <location>
        <begin position="223"/>
        <end position="243"/>
    </location>
</feature>
<dbReference type="OrthoDB" id="5241646at2"/>
<dbReference type="InterPro" id="IPR019108">
    <property type="entry name" value="Caa3_assmbl_CtaG-rel"/>
</dbReference>
<evidence type="ECO:0000256" key="6">
    <source>
        <dbReference type="SAM" id="Phobius"/>
    </source>
</evidence>
<keyword evidence="8" id="KW-1185">Reference proteome</keyword>
<name>A0A4R8WUM0_9MICO</name>
<evidence type="ECO:0000313" key="8">
    <source>
        <dbReference type="Proteomes" id="UP000298412"/>
    </source>
</evidence>
<reference evidence="7 8" key="1">
    <citation type="submission" date="2019-03" db="EMBL/GenBank/DDBJ databases">
        <title>Genomics of glacier-inhabiting Cryobacterium strains.</title>
        <authorList>
            <person name="Liu Q."/>
            <person name="Xin Y.-H."/>
        </authorList>
    </citation>
    <scope>NUCLEOTIDE SEQUENCE [LARGE SCALE GENOMIC DNA]</scope>
    <source>
        <strain evidence="7 8">MDT1-3</strain>
    </source>
</reference>
<evidence type="ECO:0000256" key="4">
    <source>
        <dbReference type="ARBA" id="ARBA00022989"/>
    </source>
</evidence>
<evidence type="ECO:0000313" key="7">
    <source>
        <dbReference type="EMBL" id="TFC16908.1"/>
    </source>
</evidence>
<feature type="transmembrane region" description="Helical" evidence="6">
    <location>
        <begin position="62"/>
        <end position="81"/>
    </location>
</feature>
<feature type="transmembrane region" description="Helical" evidence="6">
    <location>
        <begin position="136"/>
        <end position="157"/>
    </location>
</feature>
<keyword evidence="3 6" id="KW-0812">Transmembrane</keyword>
<organism evidence="7 8">
    <name type="scientific">Cryobacterium algoritolerans</name>
    <dbReference type="NCBI Taxonomy" id="1259184"/>
    <lineage>
        <taxon>Bacteria</taxon>
        <taxon>Bacillati</taxon>
        <taxon>Actinomycetota</taxon>
        <taxon>Actinomycetes</taxon>
        <taxon>Micrococcales</taxon>
        <taxon>Microbacteriaceae</taxon>
        <taxon>Cryobacterium</taxon>
    </lineage>
</organism>
<proteinExistence type="predicted"/>
<dbReference type="EMBL" id="SOFP01000033">
    <property type="protein sequence ID" value="TFC16908.1"/>
    <property type="molecule type" value="Genomic_DNA"/>
</dbReference>
<accession>A0A4R8WUM0</accession>
<feature type="transmembrane region" description="Helical" evidence="6">
    <location>
        <begin position="101"/>
        <end position="124"/>
    </location>
</feature>
<evidence type="ECO:0000256" key="5">
    <source>
        <dbReference type="ARBA" id="ARBA00023136"/>
    </source>
</evidence>
<evidence type="ECO:0000256" key="3">
    <source>
        <dbReference type="ARBA" id="ARBA00022692"/>
    </source>
</evidence>
<keyword evidence="4 6" id="KW-1133">Transmembrane helix</keyword>